<dbReference type="AlphaFoldDB" id="A0A1W6JPH2"/>
<proteinExistence type="predicted"/>
<evidence type="ECO:0000313" key="1">
    <source>
        <dbReference type="EMBL" id="ARM68112.1"/>
    </source>
</evidence>
<protein>
    <recommendedName>
        <fullName evidence="2">Prophage protein</fullName>
    </recommendedName>
</protein>
<dbReference type="RefSeq" id="WP_182116103.1">
    <property type="nucleotide sequence ID" value="NZ_CP181997.1"/>
</dbReference>
<name>A0A1W6JPH2_MORMO</name>
<dbReference type="EMBL" id="KY653122">
    <property type="protein sequence ID" value="ARM68112.1"/>
    <property type="molecule type" value="Genomic_DNA"/>
</dbReference>
<accession>A0A1W6JPH2</accession>
<sequence length="180" mass="19848">MSEYRTEVTGSAVAVMKRNAAGKYQHIALIPLADIPARADAGEWDSNMLLGLRLIATYLDHTQGDKAKDLLAFRWMVAVLYIRETTAKNGMPYYRNHGVMLPLLPDCERIAMANHIEGAMTERHGSDNAEHIVSLYASMIDGSGTLRLSEWGTDIMDTIHGAIAQDVASGVPEQPELRTH</sequence>
<organism evidence="1">
    <name type="scientific">Morganella morganii</name>
    <name type="common">Proteus morganii</name>
    <dbReference type="NCBI Taxonomy" id="582"/>
    <lineage>
        <taxon>Bacteria</taxon>
        <taxon>Pseudomonadati</taxon>
        <taxon>Pseudomonadota</taxon>
        <taxon>Gammaproteobacteria</taxon>
        <taxon>Enterobacterales</taxon>
        <taxon>Morganellaceae</taxon>
        <taxon>Morganella</taxon>
    </lineage>
</organism>
<reference evidence="1" key="1">
    <citation type="submission" date="2017-02" db="EMBL/GenBank/DDBJ databases">
        <title>Analysis of active prophages from bacterial high-throughput sequencing data.</title>
        <authorList>
            <person name="Sun Q."/>
            <person name="Zhang X."/>
            <person name="Xing S."/>
            <person name="Tong Y.-G."/>
        </authorList>
    </citation>
    <scope>NUCLEOTIDE SEQUENCE [LARGE SCALE GENOMIC DNA]</scope>
    <source>
        <strain evidence="1">IME1369</strain>
    </source>
</reference>
<evidence type="ECO:0008006" key="2">
    <source>
        <dbReference type="Google" id="ProtNLM"/>
    </source>
</evidence>